<accession>A0A137PBY1</accession>
<dbReference type="InterPro" id="IPR004856">
    <property type="entry name" value="Glyco_trans_ALG6/ALG8"/>
</dbReference>
<sequence length="531" mass="62311">MEEKTDQKSNNTKIVEENNINENNVKSKTKTAIDYTLIILSGYLKGLLIPAYKSTDFEVHRNWLAITYSLPLKEWYYEKTSEWTLDYPPFFAWFEYFMSLFAQIFDKNMLNVNNLNYSSFNTILFQRGTVMVTEWVLFAALMRLKKLNLFSGTSLLCYLLFLHPSLFIVDHMHFQYNGFMFGILMWSLILAYEGKNLLAGIIFAILLNFKHIYLYIAPAYFIYLLRGYCFPSDQAITWIKGFKRLFTLGACVLLVFLVSFGPFLYYNQLPQVISRLFPFKRGLCHAYWAPNFWALYSFLDRVLITLGKRLFPAYLDHLKDTNLSSATRGLIGDSQFFILPNILPIHTLILTVVFQLPCLIKLWKQPNKANFIDSVVLCGYSSYLFGWHVHEKAVMLMIFPMGILSLRSPRYIRYFLFLSIIGSFSLFPLIFHPQENVIQSLLLLCWGIIGYSGQSCSVFYLFRSIEFLNYLVLGFLYFYWSFIHSWIFGNTMEFLPLMLISVACSIGMISNWVLFYNEVMFRPDREVKDDY</sequence>
<feature type="transmembrane region" description="Helical" evidence="11">
    <location>
        <begin position="369"/>
        <end position="390"/>
    </location>
</feature>
<dbReference type="OMA" id="YHSTDFD"/>
<feature type="transmembrane region" description="Helical" evidence="11">
    <location>
        <begin position="437"/>
        <end position="461"/>
    </location>
</feature>
<feature type="transmembrane region" description="Helical" evidence="11">
    <location>
        <begin position="411"/>
        <end position="431"/>
    </location>
</feature>
<comment type="pathway">
    <text evidence="2 11">Protein modification; protein glycosylation.</text>
</comment>
<comment type="subcellular location">
    <subcellularLocation>
        <location evidence="1 11">Endoplasmic reticulum membrane</location>
        <topology evidence="1 11">Multi-pass membrane protein</topology>
    </subcellularLocation>
</comment>
<reference evidence="12 13" key="1">
    <citation type="journal article" date="2015" name="Genome Biol. Evol.">
        <title>Phylogenomic analyses indicate that early fungi evolved digesting cell walls of algal ancestors of land plants.</title>
        <authorList>
            <person name="Chang Y."/>
            <person name="Wang S."/>
            <person name="Sekimoto S."/>
            <person name="Aerts A.L."/>
            <person name="Choi C."/>
            <person name="Clum A."/>
            <person name="LaButti K.M."/>
            <person name="Lindquist E.A."/>
            <person name="Yee Ngan C."/>
            <person name="Ohm R.A."/>
            <person name="Salamov A.A."/>
            <person name="Grigoriev I.V."/>
            <person name="Spatafora J.W."/>
            <person name="Berbee M.L."/>
        </authorList>
    </citation>
    <scope>NUCLEOTIDE SEQUENCE [LARGE SCALE GENOMIC DNA]</scope>
    <source>
        <strain evidence="12 13">NRRL 28638</strain>
    </source>
</reference>
<feature type="transmembrane region" description="Helical" evidence="11">
    <location>
        <begin position="468"/>
        <end position="488"/>
    </location>
</feature>
<evidence type="ECO:0000313" key="13">
    <source>
        <dbReference type="Proteomes" id="UP000070444"/>
    </source>
</evidence>
<feature type="transmembrane region" description="Helical" evidence="11">
    <location>
        <begin position="245"/>
        <end position="266"/>
    </location>
</feature>
<dbReference type="EC" id="2.4.1.-" evidence="11"/>
<evidence type="ECO:0000256" key="1">
    <source>
        <dbReference type="ARBA" id="ARBA00004477"/>
    </source>
</evidence>
<feature type="transmembrane region" description="Helical" evidence="11">
    <location>
        <begin position="336"/>
        <end position="357"/>
    </location>
</feature>
<dbReference type="GO" id="GO:0006488">
    <property type="term" value="P:dolichol-linked oligosaccharide biosynthetic process"/>
    <property type="evidence" value="ECO:0007669"/>
    <property type="project" value="EnsemblFungi"/>
</dbReference>
<keyword evidence="4 11" id="KW-0328">Glycosyltransferase</keyword>
<evidence type="ECO:0000256" key="7">
    <source>
        <dbReference type="ARBA" id="ARBA00022824"/>
    </source>
</evidence>
<protein>
    <recommendedName>
        <fullName evidence="11">Alpha-1,3-glucosyltransferase</fullName>
        <ecNumber evidence="11">2.4.1.-</ecNumber>
    </recommendedName>
</protein>
<evidence type="ECO:0000256" key="6">
    <source>
        <dbReference type="ARBA" id="ARBA00022692"/>
    </source>
</evidence>
<evidence type="ECO:0000256" key="4">
    <source>
        <dbReference type="ARBA" id="ARBA00022676"/>
    </source>
</evidence>
<keyword evidence="5 11" id="KW-0808">Transferase</keyword>
<dbReference type="STRING" id="796925.A0A137PBY1"/>
<dbReference type="AlphaFoldDB" id="A0A137PBY1"/>
<proteinExistence type="inferred from homology"/>
<dbReference type="PANTHER" id="PTHR12413">
    <property type="entry name" value="DOLICHYL GLYCOSYLTRANSFERASE"/>
    <property type="match status" value="1"/>
</dbReference>
<dbReference type="PANTHER" id="PTHR12413:SF2">
    <property type="entry name" value="DOLICHYL PYROPHOSPHATE GLC1MAN9GLCNAC2 ALPHA-1,3-GLUCOSYLTRANSFERASE-RELATED"/>
    <property type="match status" value="1"/>
</dbReference>
<evidence type="ECO:0000256" key="10">
    <source>
        <dbReference type="ARBA" id="ARBA00047346"/>
    </source>
</evidence>
<keyword evidence="13" id="KW-1185">Reference proteome</keyword>
<evidence type="ECO:0000256" key="3">
    <source>
        <dbReference type="ARBA" id="ARBA00008715"/>
    </source>
</evidence>
<keyword evidence="6 11" id="KW-0812">Transmembrane</keyword>
<evidence type="ECO:0000256" key="8">
    <source>
        <dbReference type="ARBA" id="ARBA00022989"/>
    </source>
</evidence>
<evidence type="ECO:0000256" key="9">
    <source>
        <dbReference type="ARBA" id="ARBA00023136"/>
    </source>
</evidence>
<dbReference type="GO" id="GO:0005789">
    <property type="term" value="C:endoplasmic reticulum membrane"/>
    <property type="evidence" value="ECO:0007669"/>
    <property type="project" value="UniProtKB-SubCell"/>
</dbReference>
<organism evidence="12 13">
    <name type="scientific">Conidiobolus coronatus (strain ATCC 28846 / CBS 209.66 / NRRL 28638)</name>
    <name type="common">Delacroixia coronata</name>
    <dbReference type="NCBI Taxonomy" id="796925"/>
    <lineage>
        <taxon>Eukaryota</taxon>
        <taxon>Fungi</taxon>
        <taxon>Fungi incertae sedis</taxon>
        <taxon>Zoopagomycota</taxon>
        <taxon>Entomophthoromycotina</taxon>
        <taxon>Entomophthoromycetes</taxon>
        <taxon>Entomophthorales</taxon>
        <taxon>Ancylistaceae</taxon>
        <taxon>Conidiobolus</taxon>
    </lineage>
</organism>
<comment type="catalytic activity">
    <reaction evidence="10">
        <text>an alpha-D-Glc-(1-&gt;3)-alpha-D-Man-(1-&gt;2)-alpha-D-Man-(1-&gt;2)-alpha-D-Man-(1-&gt;3)-[alpha-D-Man-(1-&gt;2)-alpha-D-Man-(1-&gt;3)-[alpha-D-Man-(1-&gt;2)-alpha-D-Man-(1-&gt;6)]-alpha-D-Man-(1-&gt;6)]-beta-D-Man-(1-&gt;4)-beta-D-GlcNAc-(1-&gt;4)-alpha-D-GlcNAc-diphospho-di-trans,poly-cis-dolichol + a di-trans,poly-cis-dolichyl beta-D-glucosyl phosphate = an alpha-D-Glc-(1-&gt;3)-alpha-D-Glc-(1-&gt;3)-alpha-D-Man-(1-&gt;2)-alpha-D-Man-(1-&gt;2)-alpha-D-Man-(1-&gt;3)-[alpha-D-Man-(1-&gt;2)-alpha-D-Man-(1-&gt;3)-[alpha-D-Man-(1-&gt;2)-alpha-D-Man-(1-&gt;6)]-alpha-D-Man-(1-&gt;6)]-beta-D-Man-(1-&gt;4)-beta-D-GlcNAc-(1-&gt;4)-alpha-D-GlcNAc-diphospho-di-trans,poly-cis-dolichol + a di-trans,poly-cis-dolichyl phosphate + H(+)</text>
        <dbReference type="Rhea" id="RHEA:31307"/>
        <dbReference type="Rhea" id="RHEA-COMP:19498"/>
        <dbReference type="Rhea" id="RHEA-COMP:19502"/>
        <dbReference type="Rhea" id="RHEA-COMP:19521"/>
        <dbReference type="Rhea" id="RHEA-COMP:19522"/>
        <dbReference type="ChEBI" id="CHEBI:15378"/>
        <dbReference type="ChEBI" id="CHEBI:57525"/>
        <dbReference type="ChEBI" id="CHEBI:57683"/>
        <dbReference type="ChEBI" id="CHEBI:132521"/>
        <dbReference type="ChEBI" id="CHEBI:132522"/>
        <dbReference type="EC" id="2.4.1.265"/>
    </reaction>
    <physiologicalReaction direction="left-to-right" evidence="10">
        <dbReference type="Rhea" id="RHEA:31308"/>
    </physiologicalReaction>
</comment>
<evidence type="ECO:0000256" key="5">
    <source>
        <dbReference type="ARBA" id="ARBA00022679"/>
    </source>
</evidence>
<feature type="transmembrane region" description="Helical" evidence="11">
    <location>
        <begin position="494"/>
        <end position="515"/>
    </location>
</feature>
<feature type="transmembrane region" description="Helical" evidence="11">
    <location>
        <begin position="147"/>
        <end position="169"/>
    </location>
</feature>
<keyword evidence="9 11" id="KW-0472">Membrane</keyword>
<comment type="similarity">
    <text evidence="3 11">Belongs to the ALG6/ALG8 glucosyltransferase family.</text>
</comment>
<name>A0A137PBY1_CONC2</name>
<dbReference type="Proteomes" id="UP000070444">
    <property type="component" value="Unassembled WGS sequence"/>
</dbReference>
<feature type="transmembrane region" description="Helical" evidence="11">
    <location>
        <begin position="198"/>
        <end position="225"/>
    </location>
</feature>
<dbReference type="GO" id="GO:0042283">
    <property type="term" value="F:dolichyl pyrophosphate Glc1Man9GlcNAc2 alpha-1,3-glucosyltransferase activity"/>
    <property type="evidence" value="ECO:0007669"/>
    <property type="project" value="UniProtKB-EC"/>
</dbReference>
<dbReference type="Pfam" id="PF03155">
    <property type="entry name" value="Alg6_Alg8"/>
    <property type="match status" value="1"/>
</dbReference>
<dbReference type="UniPathway" id="UPA00378"/>
<evidence type="ECO:0000256" key="2">
    <source>
        <dbReference type="ARBA" id="ARBA00004922"/>
    </source>
</evidence>
<keyword evidence="7 11" id="KW-0256">Endoplasmic reticulum</keyword>
<dbReference type="EMBL" id="KQ964452">
    <property type="protein sequence ID" value="KXN72496.1"/>
    <property type="molecule type" value="Genomic_DNA"/>
</dbReference>
<evidence type="ECO:0000313" key="12">
    <source>
        <dbReference type="EMBL" id="KXN72496.1"/>
    </source>
</evidence>
<gene>
    <name evidence="12" type="ORF">CONCODRAFT_56325</name>
</gene>
<evidence type="ECO:0000256" key="11">
    <source>
        <dbReference type="RuleBase" id="RU363110"/>
    </source>
</evidence>
<keyword evidence="8 11" id="KW-1133">Transmembrane helix</keyword>
<dbReference type="OrthoDB" id="1689333at2759"/>